<name>A0A916WRG3_9ACTN</name>
<dbReference type="SUPFAM" id="SSF53474">
    <property type="entry name" value="alpha/beta-Hydrolases"/>
    <property type="match status" value="1"/>
</dbReference>
<dbReference type="InterPro" id="IPR029058">
    <property type="entry name" value="AB_hydrolase_fold"/>
</dbReference>
<evidence type="ECO:0000313" key="1">
    <source>
        <dbReference type="EMBL" id="GGB22661.1"/>
    </source>
</evidence>
<comment type="caution">
    <text evidence="1">The sequence shown here is derived from an EMBL/GenBank/DDBJ whole genome shotgun (WGS) entry which is preliminary data.</text>
</comment>
<accession>A0A916WRG3</accession>
<organism evidence="1 2">
    <name type="scientific">Gordonia jinhuaensis</name>
    <dbReference type="NCBI Taxonomy" id="1517702"/>
    <lineage>
        <taxon>Bacteria</taxon>
        <taxon>Bacillati</taxon>
        <taxon>Actinomycetota</taxon>
        <taxon>Actinomycetes</taxon>
        <taxon>Mycobacteriales</taxon>
        <taxon>Gordoniaceae</taxon>
        <taxon>Gordonia</taxon>
    </lineage>
</organism>
<evidence type="ECO:0008006" key="3">
    <source>
        <dbReference type="Google" id="ProtNLM"/>
    </source>
</evidence>
<evidence type="ECO:0000313" key="2">
    <source>
        <dbReference type="Proteomes" id="UP000621454"/>
    </source>
</evidence>
<dbReference type="RefSeq" id="WP_188585356.1">
    <property type="nucleotide sequence ID" value="NZ_BMGC01000004.1"/>
</dbReference>
<proteinExistence type="predicted"/>
<reference evidence="1" key="1">
    <citation type="journal article" date="2014" name="Int. J. Syst. Evol. Microbiol.">
        <title>Complete genome sequence of Corynebacterium casei LMG S-19264T (=DSM 44701T), isolated from a smear-ripened cheese.</title>
        <authorList>
            <consortium name="US DOE Joint Genome Institute (JGI-PGF)"/>
            <person name="Walter F."/>
            <person name="Albersmeier A."/>
            <person name="Kalinowski J."/>
            <person name="Ruckert C."/>
        </authorList>
    </citation>
    <scope>NUCLEOTIDE SEQUENCE</scope>
    <source>
        <strain evidence="1">CGMCC 1.12827</strain>
    </source>
</reference>
<keyword evidence="2" id="KW-1185">Reference proteome</keyword>
<dbReference type="AlphaFoldDB" id="A0A916WRG3"/>
<dbReference type="Gene3D" id="3.40.50.1820">
    <property type="entry name" value="alpha/beta hydrolase"/>
    <property type="match status" value="1"/>
</dbReference>
<sequence>MRVIKVRGTGEPMVGNMLTPIPGEELDYRAEIAPIGSRSYAESVRDIRAHLRGIDAAGQPWIGVAYSLGAAGLGDYAAFDRPEHCAGVVLVADPRRHRSQCANGGVSLANWGIAGERRIASVPVWSFAVPDDPITACPGDNGARTIANTVTGLTQPVPGRWWDAGYTLAWAWKYFQQNSRHCVYGIEKMPGDHRTYVQAAADAVRGVA</sequence>
<reference evidence="1" key="2">
    <citation type="submission" date="2020-09" db="EMBL/GenBank/DDBJ databases">
        <authorList>
            <person name="Sun Q."/>
            <person name="Zhou Y."/>
        </authorList>
    </citation>
    <scope>NUCLEOTIDE SEQUENCE</scope>
    <source>
        <strain evidence="1">CGMCC 1.12827</strain>
    </source>
</reference>
<gene>
    <name evidence="1" type="ORF">GCM10011489_08600</name>
</gene>
<protein>
    <recommendedName>
        <fullName evidence="3">Lysin B</fullName>
    </recommendedName>
</protein>
<dbReference type="Proteomes" id="UP000621454">
    <property type="component" value="Unassembled WGS sequence"/>
</dbReference>
<dbReference type="EMBL" id="BMGC01000004">
    <property type="protein sequence ID" value="GGB22661.1"/>
    <property type="molecule type" value="Genomic_DNA"/>
</dbReference>